<feature type="transmembrane region" description="Helical" evidence="1">
    <location>
        <begin position="12"/>
        <end position="45"/>
    </location>
</feature>
<feature type="transmembrane region" description="Helical" evidence="1">
    <location>
        <begin position="111"/>
        <end position="129"/>
    </location>
</feature>
<feature type="transmembrane region" description="Helical" evidence="1">
    <location>
        <begin position="150"/>
        <end position="170"/>
    </location>
</feature>
<keyword evidence="1" id="KW-0812">Transmembrane</keyword>
<reference evidence="2 3" key="1">
    <citation type="submission" date="2015-07" db="EMBL/GenBank/DDBJ databases">
        <title>Genome sequence of Leptolinea tardivitalis DSM 16556.</title>
        <authorList>
            <person name="Hemp J."/>
            <person name="Ward L.M."/>
            <person name="Pace L.A."/>
            <person name="Fischer W.W."/>
        </authorList>
    </citation>
    <scope>NUCLEOTIDE SEQUENCE [LARGE SCALE GENOMIC DNA]</scope>
    <source>
        <strain evidence="2 3">YMTK-2</strain>
    </source>
</reference>
<keyword evidence="1" id="KW-1133">Transmembrane helix</keyword>
<evidence type="ECO:0000256" key="1">
    <source>
        <dbReference type="SAM" id="Phobius"/>
    </source>
</evidence>
<comment type="caution">
    <text evidence="2">The sequence shown here is derived from an EMBL/GenBank/DDBJ whole genome shotgun (WGS) entry which is preliminary data.</text>
</comment>
<evidence type="ECO:0000313" key="2">
    <source>
        <dbReference type="EMBL" id="KPL71670.1"/>
    </source>
</evidence>
<feature type="transmembrane region" description="Helical" evidence="1">
    <location>
        <begin position="51"/>
        <end position="73"/>
    </location>
</feature>
<keyword evidence="3" id="KW-1185">Reference proteome</keyword>
<evidence type="ECO:0000313" key="3">
    <source>
        <dbReference type="Proteomes" id="UP000050430"/>
    </source>
</evidence>
<feature type="transmembrane region" description="Helical" evidence="1">
    <location>
        <begin position="85"/>
        <end position="105"/>
    </location>
</feature>
<dbReference type="RefSeq" id="WP_062420257.1">
    <property type="nucleotide sequence ID" value="NZ_BBYA01000001.1"/>
</dbReference>
<dbReference type="AlphaFoldDB" id="A0A0P6WNP3"/>
<organism evidence="2 3">
    <name type="scientific">Leptolinea tardivitalis</name>
    <dbReference type="NCBI Taxonomy" id="229920"/>
    <lineage>
        <taxon>Bacteria</taxon>
        <taxon>Bacillati</taxon>
        <taxon>Chloroflexota</taxon>
        <taxon>Anaerolineae</taxon>
        <taxon>Anaerolineales</taxon>
        <taxon>Anaerolineaceae</taxon>
        <taxon>Leptolinea</taxon>
    </lineage>
</organism>
<name>A0A0P6WNP3_9CHLR</name>
<gene>
    <name evidence="2" type="ORF">ADM99_09355</name>
</gene>
<sequence length="171" mass="18164">MNTVALAIFQSVIFTVMVLGLLSLLTNLVPGLVIIWAGALVYGIYEVITKTYTIGGIILFVAITGLMAFGSVVDNILMGATAKQAGASWLAIGLSMLAGIAGSFIPFLFPFGGLVCALAALFIVEVIRLKNWRDAMKSTKSMMVGCGFSILARFGIGILMILLWLIWVVIG</sequence>
<proteinExistence type="predicted"/>
<accession>A0A0P6WNP3</accession>
<dbReference type="Pfam" id="PF04306">
    <property type="entry name" value="DUF456"/>
    <property type="match status" value="1"/>
</dbReference>
<keyword evidence="1" id="KW-0472">Membrane</keyword>
<dbReference type="InterPro" id="IPR007403">
    <property type="entry name" value="DUF456"/>
</dbReference>
<dbReference type="EMBL" id="LGCK01000010">
    <property type="protein sequence ID" value="KPL71670.1"/>
    <property type="molecule type" value="Genomic_DNA"/>
</dbReference>
<dbReference type="Proteomes" id="UP000050430">
    <property type="component" value="Unassembled WGS sequence"/>
</dbReference>
<evidence type="ECO:0008006" key="4">
    <source>
        <dbReference type="Google" id="ProtNLM"/>
    </source>
</evidence>
<dbReference type="OrthoDB" id="165408at2"/>
<protein>
    <recommendedName>
        <fullName evidence="4">DUF456 domain-containing protein</fullName>
    </recommendedName>
</protein>